<name>A0ABT3FPQ7_9BACT</name>
<evidence type="ECO:0000313" key="1">
    <source>
        <dbReference type="EMBL" id="MCW1885543.1"/>
    </source>
</evidence>
<organism evidence="1 2">
    <name type="scientific">Luteolibacter flavescens</name>
    <dbReference type="NCBI Taxonomy" id="1859460"/>
    <lineage>
        <taxon>Bacteria</taxon>
        <taxon>Pseudomonadati</taxon>
        <taxon>Verrucomicrobiota</taxon>
        <taxon>Verrucomicrobiia</taxon>
        <taxon>Verrucomicrobiales</taxon>
        <taxon>Verrucomicrobiaceae</taxon>
        <taxon>Luteolibacter</taxon>
    </lineage>
</organism>
<protein>
    <submittedName>
        <fullName evidence="1">Uncharacterized protein</fullName>
    </submittedName>
</protein>
<accession>A0ABT3FPQ7</accession>
<dbReference type="EMBL" id="JAPDDS010000006">
    <property type="protein sequence ID" value="MCW1885543.1"/>
    <property type="molecule type" value="Genomic_DNA"/>
</dbReference>
<sequence length="143" mass="15981">MDYNDHIRKSIARDEAKSAELMAQYEERRSRQKELRAEAEKAFTTIIAAELEKICSALNENGRMAQIKNRNTPGALEKVMLVAGLPDTRFQWLENSDVIHFLYPSAKSPTSPAKAVVLPLDKISAASVTEAIGRFVIAQYGEE</sequence>
<comment type="caution">
    <text evidence="1">The sequence shown here is derived from an EMBL/GenBank/DDBJ whole genome shotgun (WGS) entry which is preliminary data.</text>
</comment>
<dbReference type="Proteomes" id="UP001207930">
    <property type="component" value="Unassembled WGS sequence"/>
</dbReference>
<dbReference type="RefSeq" id="WP_264501499.1">
    <property type="nucleotide sequence ID" value="NZ_JAPDDS010000006.1"/>
</dbReference>
<proteinExistence type="predicted"/>
<evidence type="ECO:0000313" key="2">
    <source>
        <dbReference type="Proteomes" id="UP001207930"/>
    </source>
</evidence>
<keyword evidence="2" id="KW-1185">Reference proteome</keyword>
<reference evidence="1 2" key="1">
    <citation type="submission" date="2022-10" db="EMBL/GenBank/DDBJ databases">
        <title>Luteolibacter flavescens strain MCCC 1K03193, whole genome shotgun sequencing project.</title>
        <authorList>
            <person name="Zhao G."/>
            <person name="Shen L."/>
        </authorList>
    </citation>
    <scope>NUCLEOTIDE SEQUENCE [LARGE SCALE GENOMIC DNA]</scope>
    <source>
        <strain evidence="1 2">MCCC 1K03193</strain>
    </source>
</reference>
<gene>
    <name evidence="1" type="ORF">OKA04_12455</name>
</gene>